<dbReference type="OrthoDB" id="6283866at2"/>
<keyword evidence="4" id="KW-0472">Membrane</keyword>
<feature type="transmembrane region" description="Helical" evidence="4">
    <location>
        <begin position="83"/>
        <end position="104"/>
    </location>
</feature>
<feature type="domain" description="HTH araC/xylS-type" evidence="5">
    <location>
        <begin position="196"/>
        <end position="300"/>
    </location>
</feature>
<dbReference type="PANTHER" id="PTHR43280:SF29">
    <property type="entry name" value="ARAC-FAMILY TRANSCRIPTIONAL REGULATOR"/>
    <property type="match status" value="1"/>
</dbReference>
<evidence type="ECO:0000256" key="2">
    <source>
        <dbReference type="ARBA" id="ARBA00023125"/>
    </source>
</evidence>
<evidence type="ECO:0000313" key="7">
    <source>
        <dbReference type="Proteomes" id="UP000092612"/>
    </source>
</evidence>
<name>A0A1B8U4D7_9FLAO</name>
<dbReference type="Gene3D" id="1.10.10.60">
    <property type="entry name" value="Homeodomain-like"/>
    <property type="match status" value="1"/>
</dbReference>
<proteinExistence type="predicted"/>
<comment type="caution">
    <text evidence="6">The sequence shown here is derived from an EMBL/GenBank/DDBJ whole genome shotgun (WGS) entry which is preliminary data.</text>
</comment>
<keyword evidence="7" id="KW-1185">Reference proteome</keyword>
<dbReference type="Pfam" id="PF12833">
    <property type="entry name" value="HTH_18"/>
    <property type="match status" value="1"/>
</dbReference>
<dbReference type="PRINTS" id="PR00032">
    <property type="entry name" value="HTHARAC"/>
</dbReference>
<dbReference type="SMART" id="SM00342">
    <property type="entry name" value="HTH_ARAC"/>
    <property type="match status" value="1"/>
</dbReference>
<evidence type="ECO:0000259" key="5">
    <source>
        <dbReference type="PROSITE" id="PS01124"/>
    </source>
</evidence>
<dbReference type="PROSITE" id="PS01124">
    <property type="entry name" value="HTH_ARAC_FAMILY_2"/>
    <property type="match status" value="1"/>
</dbReference>
<feature type="transmembrane region" description="Helical" evidence="4">
    <location>
        <begin position="20"/>
        <end position="42"/>
    </location>
</feature>
<accession>A0A1B8U4D7</accession>
<keyword evidence="3" id="KW-0804">Transcription</keyword>
<dbReference type="KEGG" id="prn:BW723_14810"/>
<dbReference type="RefSeq" id="WP_068359000.1">
    <property type="nucleotide sequence ID" value="NZ_CP019337.1"/>
</dbReference>
<reference evidence="7" key="1">
    <citation type="submission" date="2016-02" db="EMBL/GenBank/DDBJ databases">
        <title>Paenibacillus sp. LPB0068, isolated from Crassostrea gigas.</title>
        <authorList>
            <person name="Shin S.-K."/>
            <person name="Yi H."/>
        </authorList>
    </citation>
    <scope>NUCLEOTIDE SEQUENCE [LARGE SCALE GENOMIC DNA]</scope>
    <source>
        <strain evidence="7">KCTC 23969</strain>
    </source>
</reference>
<keyword evidence="4" id="KW-1133">Transmembrane helix</keyword>
<sequence length="302" mass="34243">MAFRIGKSIMLNFGDNLEPTFIIIGLALLLLIGPFLRGYMLVMTNPNFKLSKQYLVELLPFVMIFIASFFADKNDINNPTTVIVFGSIIIFIYLHFATYIFIAIKIVLRLKYQLNNSLQTKSQKAILDWLTFLVIGFVVIWVSYFLNIIEDAVPYIIGPIMYSIVIYFLSYKAYLLKITDIDGEVFKVNENAILFKEISNLVIANKMYLNADVSLTSLSKLIGVTTQKTSEIINQYAQKNFNDFINSYRIEVAKNLLNDSKNDNLTIASIAFDAGFSSLSSFNTAFKKFVGATPSSFRKSNN</sequence>
<evidence type="ECO:0000256" key="1">
    <source>
        <dbReference type="ARBA" id="ARBA00023015"/>
    </source>
</evidence>
<evidence type="ECO:0000256" key="3">
    <source>
        <dbReference type="ARBA" id="ARBA00023163"/>
    </source>
</evidence>
<keyword evidence="1" id="KW-0805">Transcription regulation</keyword>
<dbReference type="InterPro" id="IPR018062">
    <property type="entry name" value="HTH_AraC-typ_CS"/>
</dbReference>
<dbReference type="InterPro" id="IPR009057">
    <property type="entry name" value="Homeodomain-like_sf"/>
</dbReference>
<dbReference type="PANTHER" id="PTHR43280">
    <property type="entry name" value="ARAC-FAMILY TRANSCRIPTIONAL REGULATOR"/>
    <property type="match status" value="1"/>
</dbReference>
<feature type="transmembrane region" description="Helical" evidence="4">
    <location>
        <begin position="125"/>
        <end position="146"/>
    </location>
</feature>
<evidence type="ECO:0000256" key="4">
    <source>
        <dbReference type="SAM" id="Phobius"/>
    </source>
</evidence>
<dbReference type="PROSITE" id="PS00041">
    <property type="entry name" value="HTH_ARAC_FAMILY_1"/>
    <property type="match status" value="1"/>
</dbReference>
<dbReference type="AlphaFoldDB" id="A0A1B8U4D7"/>
<dbReference type="Proteomes" id="UP000092612">
    <property type="component" value="Unassembled WGS sequence"/>
</dbReference>
<feature type="transmembrane region" description="Helical" evidence="4">
    <location>
        <begin position="152"/>
        <end position="169"/>
    </location>
</feature>
<keyword evidence="4" id="KW-0812">Transmembrane</keyword>
<keyword evidence="2" id="KW-0238">DNA-binding</keyword>
<protein>
    <recommendedName>
        <fullName evidence="5">HTH araC/xylS-type domain-containing protein</fullName>
    </recommendedName>
</protein>
<dbReference type="GO" id="GO:0043565">
    <property type="term" value="F:sequence-specific DNA binding"/>
    <property type="evidence" value="ECO:0007669"/>
    <property type="project" value="InterPro"/>
</dbReference>
<feature type="transmembrane region" description="Helical" evidence="4">
    <location>
        <begin position="54"/>
        <end position="71"/>
    </location>
</feature>
<dbReference type="SUPFAM" id="SSF46689">
    <property type="entry name" value="Homeodomain-like"/>
    <property type="match status" value="1"/>
</dbReference>
<dbReference type="InterPro" id="IPR020449">
    <property type="entry name" value="Tscrpt_reg_AraC-type_HTH"/>
</dbReference>
<dbReference type="GO" id="GO:0003700">
    <property type="term" value="F:DNA-binding transcription factor activity"/>
    <property type="evidence" value="ECO:0007669"/>
    <property type="project" value="InterPro"/>
</dbReference>
<dbReference type="InterPro" id="IPR018060">
    <property type="entry name" value="HTH_AraC"/>
</dbReference>
<dbReference type="STRING" id="996801.BW723_14810"/>
<evidence type="ECO:0000313" key="6">
    <source>
        <dbReference type="EMBL" id="OBY66727.1"/>
    </source>
</evidence>
<gene>
    <name evidence="6" type="ORF">LPB301_05880</name>
</gene>
<dbReference type="EMBL" id="LSFL01000012">
    <property type="protein sequence ID" value="OBY66727.1"/>
    <property type="molecule type" value="Genomic_DNA"/>
</dbReference>
<organism evidence="6 7">
    <name type="scientific">Polaribacter reichenbachii</name>
    <dbReference type="NCBI Taxonomy" id="996801"/>
    <lineage>
        <taxon>Bacteria</taxon>
        <taxon>Pseudomonadati</taxon>
        <taxon>Bacteroidota</taxon>
        <taxon>Flavobacteriia</taxon>
        <taxon>Flavobacteriales</taxon>
        <taxon>Flavobacteriaceae</taxon>
    </lineage>
</organism>